<evidence type="ECO:0000313" key="1">
    <source>
        <dbReference type="EMBL" id="WMX45811.1"/>
    </source>
</evidence>
<dbReference type="RefSeq" id="WP_309548662.1">
    <property type="nucleotide sequence ID" value="NZ_CP133762.1"/>
</dbReference>
<protein>
    <submittedName>
        <fullName evidence="1">Uncharacterized protein</fullName>
    </submittedName>
</protein>
<evidence type="ECO:0000313" key="2">
    <source>
        <dbReference type="Proteomes" id="UP001250858"/>
    </source>
</evidence>
<organism evidence="1 2">
    <name type="scientific">Streptomyces roseicoloratus</name>
    <dbReference type="NCBI Taxonomy" id="2508722"/>
    <lineage>
        <taxon>Bacteria</taxon>
        <taxon>Bacillati</taxon>
        <taxon>Actinomycetota</taxon>
        <taxon>Actinomycetes</taxon>
        <taxon>Kitasatosporales</taxon>
        <taxon>Streptomycetaceae</taxon>
        <taxon>Streptomyces</taxon>
    </lineage>
</organism>
<gene>
    <name evidence="1" type="ORF">RGF97_14410</name>
</gene>
<reference evidence="1 2" key="1">
    <citation type="submission" date="2023-09" db="EMBL/GenBank/DDBJ databases">
        <title>Complete genome of Streptomyces roseicoloratus T14.</title>
        <authorList>
            <person name="Bashizi T."/>
            <person name="Kim M.-J."/>
            <person name="Lee G."/>
            <person name="Tagele S.B."/>
            <person name="Shin J.-H."/>
        </authorList>
    </citation>
    <scope>NUCLEOTIDE SEQUENCE [LARGE SCALE GENOMIC DNA]</scope>
    <source>
        <strain evidence="1 2">T14</strain>
    </source>
</reference>
<name>A0ABY9RWC3_9ACTN</name>
<keyword evidence="2" id="KW-1185">Reference proteome</keyword>
<dbReference type="Proteomes" id="UP001250858">
    <property type="component" value="Chromosome"/>
</dbReference>
<sequence>MTEYGFTRASDEVLALRNELADLVVQALRQAGLPALRDSASNGADAPGAVVYVDPDAETASAAVSVGWRCDPSVVEAAVNALASGHDPETPAIRRPGVIGLHMQSALIKILLSAGIIATLENDTMNPEQVLVFGKVSDLPPGLRPTFIPPAT</sequence>
<accession>A0ABY9RWC3</accession>
<dbReference type="EMBL" id="CP133762">
    <property type="protein sequence ID" value="WMX45811.1"/>
    <property type="molecule type" value="Genomic_DNA"/>
</dbReference>
<proteinExistence type="predicted"/>